<dbReference type="Proteomes" id="UP000324748">
    <property type="component" value="Unassembled WGS sequence"/>
</dbReference>
<name>A0A5B0N1L2_PUCGR</name>
<dbReference type="AlphaFoldDB" id="A0A5B0N1L2"/>
<comment type="caution">
    <text evidence="1">The sequence shown here is derived from an EMBL/GenBank/DDBJ whole genome shotgun (WGS) entry which is preliminary data.</text>
</comment>
<evidence type="ECO:0000313" key="1">
    <source>
        <dbReference type="EMBL" id="KAA1082712.1"/>
    </source>
</evidence>
<accession>A0A5B0N1L2</accession>
<proteinExistence type="predicted"/>
<keyword evidence="2" id="KW-1185">Reference proteome</keyword>
<dbReference type="EMBL" id="VSWC01000119">
    <property type="protein sequence ID" value="KAA1082712.1"/>
    <property type="molecule type" value="Genomic_DNA"/>
</dbReference>
<sequence>MKGLDVRSSDCVPGMVFRFLKHGSSGLRRSTSPGTKFSNCLRRGGKVGSIDMHIPIRSKACWGANLRALDRYELHPKIMDCSDLLDTFLSRSTCGLLWQRHGD</sequence>
<organism evidence="1 2">
    <name type="scientific">Puccinia graminis f. sp. tritici</name>
    <dbReference type="NCBI Taxonomy" id="56615"/>
    <lineage>
        <taxon>Eukaryota</taxon>
        <taxon>Fungi</taxon>
        <taxon>Dikarya</taxon>
        <taxon>Basidiomycota</taxon>
        <taxon>Pucciniomycotina</taxon>
        <taxon>Pucciniomycetes</taxon>
        <taxon>Pucciniales</taxon>
        <taxon>Pucciniaceae</taxon>
        <taxon>Puccinia</taxon>
    </lineage>
</organism>
<protein>
    <submittedName>
        <fullName evidence="1">Uncharacterized protein</fullName>
    </submittedName>
</protein>
<reference evidence="1 2" key="1">
    <citation type="submission" date="2019-05" db="EMBL/GenBank/DDBJ databases">
        <title>Emergence of the Ug99 lineage of the wheat stem rust pathogen through somatic hybridization.</title>
        <authorList>
            <person name="Li F."/>
            <person name="Upadhyaya N.M."/>
            <person name="Sperschneider J."/>
            <person name="Matny O."/>
            <person name="Nguyen-Phuc H."/>
            <person name="Mago R."/>
            <person name="Raley C."/>
            <person name="Miller M.E."/>
            <person name="Silverstein K.A.T."/>
            <person name="Henningsen E."/>
            <person name="Hirsch C.D."/>
            <person name="Visser B."/>
            <person name="Pretorius Z.A."/>
            <person name="Steffenson B.J."/>
            <person name="Schwessinger B."/>
            <person name="Dodds P.N."/>
            <person name="Figueroa M."/>
        </authorList>
    </citation>
    <scope>NUCLEOTIDE SEQUENCE [LARGE SCALE GENOMIC DNA]</scope>
    <source>
        <strain evidence="1">21-0</strain>
    </source>
</reference>
<gene>
    <name evidence="1" type="ORF">PGT21_011369</name>
</gene>
<evidence type="ECO:0000313" key="2">
    <source>
        <dbReference type="Proteomes" id="UP000324748"/>
    </source>
</evidence>